<evidence type="ECO:0000256" key="3">
    <source>
        <dbReference type="ARBA" id="ARBA00022448"/>
    </source>
</evidence>
<dbReference type="InterPro" id="IPR002781">
    <property type="entry name" value="TM_pro_TauE-like"/>
</dbReference>
<feature type="transmembrane region" description="Helical" evidence="8">
    <location>
        <begin position="224"/>
        <end position="246"/>
    </location>
</feature>
<keyword evidence="6 8" id="KW-1133">Transmembrane helix</keyword>
<dbReference type="AlphaFoldDB" id="A0A369TP23"/>
<evidence type="ECO:0000256" key="2">
    <source>
        <dbReference type="ARBA" id="ARBA00009142"/>
    </source>
</evidence>
<accession>A0A369TP23</accession>
<comment type="subcellular location">
    <subcellularLocation>
        <location evidence="1 8">Cell membrane</location>
        <topology evidence="1 8">Multi-pass membrane protein</topology>
    </subcellularLocation>
</comment>
<sequence>MMGGFDPIVTFGLLAASFGASFITVAFGIGGGALLLAIMASLMPPLALIPVHGAIQLGSNLFRALLLVTHVHWPPVLSFAIGTLIGVSLGGMVAVNLPPAFVQIGVGVFVIYSVLLRPPAWLSAWPSFTGAFSSFLTMFFGATGVFVANFSKSLSLPRQEHVATHATLMTLQHLLKILAFGVLGFAFGPWAIFTLSMIAAGFLGTVAGRVLLIRMSDTGFKKALDAILILVSLRLIWNGATSFFGIG</sequence>
<gene>
    <name evidence="9" type="ORF">DU478_10575</name>
</gene>
<keyword evidence="7 8" id="KW-0472">Membrane</keyword>
<evidence type="ECO:0000256" key="8">
    <source>
        <dbReference type="RuleBase" id="RU363041"/>
    </source>
</evidence>
<dbReference type="Proteomes" id="UP000253977">
    <property type="component" value="Unassembled WGS sequence"/>
</dbReference>
<evidence type="ECO:0000256" key="7">
    <source>
        <dbReference type="ARBA" id="ARBA00023136"/>
    </source>
</evidence>
<protein>
    <recommendedName>
        <fullName evidence="8">Probable membrane transporter protein</fullName>
    </recommendedName>
</protein>
<evidence type="ECO:0000256" key="5">
    <source>
        <dbReference type="ARBA" id="ARBA00022692"/>
    </source>
</evidence>
<evidence type="ECO:0000256" key="1">
    <source>
        <dbReference type="ARBA" id="ARBA00004651"/>
    </source>
</evidence>
<dbReference type="EMBL" id="QPMK01000006">
    <property type="protein sequence ID" value="RDD66454.1"/>
    <property type="molecule type" value="Genomic_DNA"/>
</dbReference>
<keyword evidence="3" id="KW-0813">Transport</keyword>
<dbReference type="InterPro" id="IPR052017">
    <property type="entry name" value="TSUP"/>
</dbReference>
<keyword evidence="10" id="KW-1185">Reference proteome</keyword>
<proteinExistence type="inferred from homology"/>
<comment type="similarity">
    <text evidence="2 8">Belongs to the 4-toluene sulfonate uptake permease (TSUP) (TC 2.A.102) family.</text>
</comment>
<feature type="transmembrane region" description="Helical" evidence="8">
    <location>
        <begin position="12"/>
        <end position="39"/>
    </location>
</feature>
<dbReference type="PANTHER" id="PTHR30269:SF37">
    <property type="entry name" value="MEMBRANE TRANSPORTER PROTEIN"/>
    <property type="match status" value="1"/>
</dbReference>
<dbReference type="GO" id="GO:0005886">
    <property type="term" value="C:plasma membrane"/>
    <property type="evidence" value="ECO:0007669"/>
    <property type="project" value="UniProtKB-SubCell"/>
</dbReference>
<feature type="transmembrane region" description="Helical" evidence="8">
    <location>
        <begin position="100"/>
        <end position="116"/>
    </location>
</feature>
<comment type="caution">
    <text evidence="9">The sequence shown here is derived from an EMBL/GenBank/DDBJ whole genome shotgun (WGS) entry which is preliminary data.</text>
</comment>
<evidence type="ECO:0000313" key="10">
    <source>
        <dbReference type="Proteomes" id="UP000253977"/>
    </source>
</evidence>
<feature type="transmembrane region" description="Helical" evidence="8">
    <location>
        <begin position="128"/>
        <end position="150"/>
    </location>
</feature>
<name>A0A369TP23_9RHOB</name>
<dbReference type="PANTHER" id="PTHR30269">
    <property type="entry name" value="TRANSMEMBRANE PROTEIN YFCA"/>
    <property type="match status" value="1"/>
</dbReference>
<evidence type="ECO:0000256" key="4">
    <source>
        <dbReference type="ARBA" id="ARBA00022475"/>
    </source>
</evidence>
<evidence type="ECO:0000313" key="9">
    <source>
        <dbReference type="EMBL" id="RDD66454.1"/>
    </source>
</evidence>
<organism evidence="9 10">
    <name type="scientific">Thalassococcus profundi</name>
    <dbReference type="NCBI Taxonomy" id="2282382"/>
    <lineage>
        <taxon>Bacteria</taxon>
        <taxon>Pseudomonadati</taxon>
        <taxon>Pseudomonadota</taxon>
        <taxon>Alphaproteobacteria</taxon>
        <taxon>Rhodobacterales</taxon>
        <taxon>Roseobacteraceae</taxon>
        <taxon>Thalassococcus</taxon>
    </lineage>
</organism>
<dbReference type="OrthoDB" id="8478323at2"/>
<keyword evidence="4 8" id="KW-1003">Cell membrane</keyword>
<feature type="transmembrane region" description="Helical" evidence="8">
    <location>
        <begin position="190"/>
        <end position="212"/>
    </location>
</feature>
<dbReference type="Pfam" id="PF01925">
    <property type="entry name" value="TauE"/>
    <property type="match status" value="1"/>
</dbReference>
<feature type="transmembrane region" description="Helical" evidence="8">
    <location>
        <begin position="72"/>
        <end position="93"/>
    </location>
</feature>
<reference evidence="9 10" key="1">
    <citation type="submission" date="2018-07" db="EMBL/GenBank/DDBJ databases">
        <title>Thalassococcus profundi sp. nov., a marine bacterium isolated from deep seawater of Okinawa Trough.</title>
        <authorList>
            <person name="Yu M."/>
        </authorList>
    </citation>
    <scope>NUCLEOTIDE SEQUENCE [LARGE SCALE GENOMIC DNA]</scope>
    <source>
        <strain evidence="9 10">WRAS1</strain>
    </source>
</reference>
<evidence type="ECO:0000256" key="6">
    <source>
        <dbReference type="ARBA" id="ARBA00022989"/>
    </source>
</evidence>
<keyword evidence="5 8" id="KW-0812">Transmembrane</keyword>